<sequence>MFRLTTFVVPLGITLILLVCAISPAEVFAAPTSVRPNKRGLYDSSNGIPSRPDRDGLALSTSTPVVRAGYRPVQVYDHHPTSADPSSTPSTPSDTDTGAGAGVRDDYDGDFEISSAAQADKRELLVSVPFLDSPSPVIVHPRQENDPRHLAELNEMMESKTTKLSKGAEQMEILHKAFIEWGKNDLLSENSDYIDYVLAFCALTIGPTRKWLQEARQLHKDYQEGRTVLKPTMDTFIGMISICEEQKKLHPKTHEDVVRKLRLREAQSASRNGQSAHQDDQPAQPAHRDDHSPQAGQSAHQDDHSPQAGQSAHQGDHPPQAGQSAHRDSEPAQPAHWDSQTTQESQPAQPAHRDDLSPHASQSAHRDSEPAQPAYRDGQTTQESQSAQPPHQDSQSAHRDGQPAGHQNGQTPLQNIESVLRDGHPWTHQDSQCANQDGHSC</sequence>
<evidence type="ECO:0000256" key="2">
    <source>
        <dbReference type="SAM" id="SignalP"/>
    </source>
</evidence>
<dbReference type="AlphaFoldDB" id="A0AA38P9V4"/>
<name>A0AA38P9V4_9AGAR</name>
<dbReference type="EMBL" id="MU806152">
    <property type="protein sequence ID" value="KAJ3839003.1"/>
    <property type="molecule type" value="Genomic_DNA"/>
</dbReference>
<feature type="compositionally biased region" description="Polar residues" evidence="1">
    <location>
        <begin position="428"/>
        <end position="441"/>
    </location>
</feature>
<organism evidence="3 4">
    <name type="scientific">Lentinula raphanica</name>
    <dbReference type="NCBI Taxonomy" id="153919"/>
    <lineage>
        <taxon>Eukaryota</taxon>
        <taxon>Fungi</taxon>
        <taxon>Dikarya</taxon>
        <taxon>Basidiomycota</taxon>
        <taxon>Agaricomycotina</taxon>
        <taxon>Agaricomycetes</taxon>
        <taxon>Agaricomycetidae</taxon>
        <taxon>Agaricales</taxon>
        <taxon>Marasmiineae</taxon>
        <taxon>Omphalotaceae</taxon>
        <taxon>Lentinula</taxon>
    </lineage>
</organism>
<feature type="region of interest" description="Disordered" evidence="1">
    <location>
        <begin position="36"/>
        <end position="59"/>
    </location>
</feature>
<keyword evidence="2" id="KW-0732">Signal</keyword>
<feature type="compositionally biased region" description="Polar residues" evidence="1">
    <location>
        <begin position="405"/>
        <end position="417"/>
    </location>
</feature>
<protein>
    <recommendedName>
        <fullName evidence="5">Secreted protein</fullName>
    </recommendedName>
</protein>
<feature type="region of interest" description="Disordered" evidence="1">
    <location>
        <begin position="76"/>
        <end position="105"/>
    </location>
</feature>
<evidence type="ECO:0000313" key="3">
    <source>
        <dbReference type="EMBL" id="KAJ3839003.1"/>
    </source>
</evidence>
<comment type="caution">
    <text evidence="3">The sequence shown here is derived from an EMBL/GenBank/DDBJ whole genome shotgun (WGS) entry which is preliminary data.</text>
</comment>
<accession>A0AA38P9V4</accession>
<dbReference type="Proteomes" id="UP001163846">
    <property type="component" value="Unassembled WGS sequence"/>
</dbReference>
<feature type="chain" id="PRO_5041274390" description="Secreted protein" evidence="2">
    <location>
        <begin position="30"/>
        <end position="441"/>
    </location>
</feature>
<feature type="compositionally biased region" description="Polar residues" evidence="1">
    <location>
        <begin position="378"/>
        <end position="395"/>
    </location>
</feature>
<feature type="compositionally biased region" description="Low complexity" evidence="1">
    <location>
        <begin position="82"/>
        <end position="97"/>
    </location>
</feature>
<feature type="compositionally biased region" description="Polar residues" evidence="1">
    <location>
        <begin position="267"/>
        <end position="276"/>
    </location>
</feature>
<feature type="signal peptide" evidence="2">
    <location>
        <begin position="1"/>
        <end position="29"/>
    </location>
</feature>
<evidence type="ECO:0008006" key="5">
    <source>
        <dbReference type="Google" id="ProtNLM"/>
    </source>
</evidence>
<evidence type="ECO:0000313" key="4">
    <source>
        <dbReference type="Proteomes" id="UP001163846"/>
    </source>
</evidence>
<reference evidence="3" key="1">
    <citation type="submission" date="2022-08" db="EMBL/GenBank/DDBJ databases">
        <authorList>
            <consortium name="DOE Joint Genome Institute"/>
            <person name="Min B."/>
            <person name="Riley R."/>
            <person name="Sierra-Patev S."/>
            <person name="Naranjo-Ortiz M."/>
            <person name="Looney B."/>
            <person name="Konkel Z."/>
            <person name="Slot J.C."/>
            <person name="Sakamoto Y."/>
            <person name="Steenwyk J.L."/>
            <person name="Rokas A."/>
            <person name="Carro J."/>
            <person name="Camarero S."/>
            <person name="Ferreira P."/>
            <person name="Molpeceres G."/>
            <person name="Ruiz-Duenas F.J."/>
            <person name="Serrano A."/>
            <person name="Henrissat B."/>
            <person name="Drula E."/>
            <person name="Hughes K.W."/>
            <person name="Mata J.L."/>
            <person name="Ishikawa N.K."/>
            <person name="Vargas-Isla R."/>
            <person name="Ushijima S."/>
            <person name="Smith C.A."/>
            <person name="Ahrendt S."/>
            <person name="Andreopoulos W."/>
            <person name="He G."/>
            <person name="Labutti K."/>
            <person name="Lipzen A."/>
            <person name="Ng V."/>
            <person name="Sandor L."/>
            <person name="Barry K."/>
            <person name="Martinez A.T."/>
            <person name="Xiao Y."/>
            <person name="Gibbons J.G."/>
            <person name="Terashima K."/>
            <person name="Hibbett D.S."/>
            <person name="Grigoriev I.V."/>
        </authorList>
    </citation>
    <scope>NUCLEOTIDE SEQUENCE</scope>
    <source>
        <strain evidence="3">TFB9207</strain>
    </source>
</reference>
<feature type="region of interest" description="Disordered" evidence="1">
    <location>
        <begin position="266"/>
        <end position="441"/>
    </location>
</feature>
<gene>
    <name evidence="3" type="ORF">F5878DRAFT_709761</name>
</gene>
<evidence type="ECO:0000256" key="1">
    <source>
        <dbReference type="SAM" id="MobiDB-lite"/>
    </source>
</evidence>
<feature type="compositionally biased region" description="Polar residues" evidence="1">
    <location>
        <begin position="338"/>
        <end position="348"/>
    </location>
</feature>
<proteinExistence type="predicted"/>
<keyword evidence="4" id="KW-1185">Reference proteome</keyword>